<dbReference type="EMBL" id="LN650648">
    <property type="protein sequence ID" value="CEI73518.1"/>
    <property type="molecule type" value="Genomic_DNA"/>
</dbReference>
<accession>A0A2P2BT44</accession>
<proteinExistence type="predicted"/>
<sequence>MSNLIIDNMNNDKIIVAKDRSKRPMDKAKNYEEVEIYNEYEVKCPFCRGNEEFIEDEKYKVCDKNGWLVKSVNNKFPIINDEKEDIYGIHEVMIDTYRHNGNFYNMTKEEFIHMFEMYKNRYKNLINDKGIEYVSIFKNFLRKSGASLDHPHTQIISLSIVPPEIYNEINIAKDYYNQNKSSLYEDTINKEIKEFKRTIYNGKYFLALVPYATRYSGEIRIISKDKIRFENMEDKHIDELSKIFEKLFKKLYKVRGYSPFNLYIHTHPNKIKCDEYYNFHMHIIPRKYSFGGFELSTGLYVSSINPSEFANKLRFNNID</sequence>
<feature type="binding site" evidence="2">
    <location>
        <position position="44"/>
    </location>
    <ligand>
        <name>Zn(2+)</name>
        <dbReference type="ChEBI" id="CHEBI:29105"/>
    </ligand>
</feature>
<feature type="binding site" evidence="2">
    <location>
        <position position="99"/>
    </location>
    <ligand>
        <name>Zn(2+)</name>
        <dbReference type="ChEBI" id="CHEBI:29105"/>
    </ligand>
</feature>
<dbReference type="PANTHER" id="PTHR42763">
    <property type="entry name" value="ADP-GLUCOSE PHOSPHORYLASE"/>
    <property type="match status" value="1"/>
</dbReference>
<dbReference type="RefSeq" id="WP_166505758.1">
    <property type="nucleotide sequence ID" value="NZ_JAKNTL010000007.1"/>
</dbReference>
<gene>
    <name evidence="5" type="ORF">FRIFI_1990</name>
</gene>
<dbReference type="KEGG" id="rhom:FRIFI_1990"/>
<comment type="cofactor">
    <cofactor evidence="3">
        <name>Fe cation</name>
        <dbReference type="ChEBI" id="CHEBI:24875"/>
    </cofactor>
    <text evidence="3">Binds 1 Fe cation per subunit.</text>
</comment>
<evidence type="ECO:0000256" key="2">
    <source>
        <dbReference type="PIRSR" id="PIRSR000808-3"/>
    </source>
</evidence>
<evidence type="ECO:0000313" key="6">
    <source>
        <dbReference type="Proteomes" id="UP000245695"/>
    </source>
</evidence>
<keyword evidence="6" id="KW-1185">Reference proteome</keyword>
<feature type="binding site" evidence="2">
    <location>
        <position position="47"/>
    </location>
    <ligand>
        <name>Zn(2+)</name>
        <dbReference type="ChEBI" id="CHEBI:29105"/>
    </ligand>
</feature>
<dbReference type="EC" id="2.7.7.12" evidence="5"/>
<comment type="cofactor">
    <cofactor evidence="2">
        <name>Zn(2+)</name>
        <dbReference type="ChEBI" id="CHEBI:29105"/>
    </cofactor>
    <text evidence="2">Binds 1 zinc ion per subunit.</text>
</comment>
<dbReference type="GO" id="GO:0006012">
    <property type="term" value="P:galactose metabolic process"/>
    <property type="evidence" value="ECO:0007669"/>
    <property type="project" value="InterPro"/>
</dbReference>
<dbReference type="InterPro" id="IPR032576">
    <property type="entry name" value="DUF4921"/>
</dbReference>
<evidence type="ECO:0000259" key="4">
    <source>
        <dbReference type="Pfam" id="PF16268"/>
    </source>
</evidence>
<feature type="binding site" evidence="2">
    <location>
        <position position="150"/>
    </location>
    <ligand>
        <name>Zn(2+)</name>
        <dbReference type="ChEBI" id="CHEBI:29105"/>
    </ligand>
</feature>
<keyword evidence="2" id="KW-0862">Zinc</keyword>
<organism evidence="5 6">
    <name type="scientific">Romboutsia hominis</name>
    <dbReference type="NCBI Taxonomy" id="1507512"/>
    <lineage>
        <taxon>Bacteria</taxon>
        <taxon>Bacillati</taxon>
        <taxon>Bacillota</taxon>
        <taxon>Clostridia</taxon>
        <taxon>Peptostreptococcales</taxon>
        <taxon>Peptostreptococcaceae</taxon>
        <taxon>Romboutsia</taxon>
    </lineage>
</organism>
<reference evidence="5 6" key="1">
    <citation type="submission" date="2014-09" db="EMBL/GenBank/DDBJ databases">
        <authorList>
            <person name="Hornung B.V."/>
        </authorList>
    </citation>
    <scope>NUCLEOTIDE SEQUENCE [LARGE SCALE GENOMIC DNA]</scope>
    <source>
        <strain evidence="5 6">FRIFI</strain>
    </source>
</reference>
<feature type="binding site" evidence="3">
    <location>
        <position position="168"/>
    </location>
    <ligand>
        <name>Fe cation</name>
        <dbReference type="ChEBI" id="CHEBI:24875"/>
    </ligand>
</feature>
<feature type="binding site" evidence="3">
    <location>
        <position position="280"/>
    </location>
    <ligand>
        <name>Fe cation</name>
        <dbReference type="ChEBI" id="CHEBI:24875"/>
    </ligand>
</feature>
<feature type="binding site" evidence="3">
    <location>
        <position position="265"/>
    </location>
    <ligand>
        <name>Fe cation</name>
        <dbReference type="ChEBI" id="CHEBI:24875"/>
    </ligand>
</feature>
<dbReference type="Gene3D" id="3.30.428.10">
    <property type="entry name" value="HIT-like"/>
    <property type="match status" value="2"/>
</dbReference>
<feature type="binding site" evidence="3">
    <location>
        <position position="282"/>
    </location>
    <ligand>
        <name>Fe cation</name>
        <dbReference type="ChEBI" id="CHEBI:24875"/>
    </ligand>
</feature>
<feature type="domain" description="DUF4921" evidence="4">
    <location>
        <begin position="106"/>
        <end position="312"/>
    </location>
</feature>
<evidence type="ECO:0000256" key="1">
    <source>
        <dbReference type="PIRSR" id="PIRSR000808-1"/>
    </source>
</evidence>
<dbReference type="Proteomes" id="UP000245695">
    <property type="component" value="Chromosome 1"/>
</dbReference>
<name>A0A2P2BT44_9FIRM</name>
<feature type="active site" description="Tele-UMP-histidine intermediate" evidence="1">
    <location>
        <position position="152"/>
    </location>
</feature>
<dbReference type="GO" id="GO:0008270">
    <property type="term" value="F:zinc ion binding"/>
    <property type="evidence" value="ECO:0007669"/>
    <property type="project" value="InterPro"/>
</dbReference>
<dbReference type="PIRSF" id="PIRSF000808">
    <property type="entry name" value="GalT"/>
    <property type="match status" value="1"/>
</dbReference>
<evidence type="ECO:0000256" key="3">
    <source>
        <dbReference type="PIRSR" id="PIRSR000808-4"/>
    </source>
</evidence>
<dbReference type="AlphaFoldDB" id="A0A2P2BT44"/>
<dbReference type="InterPro" id="IPR036265">
    <property type="entry name" value="HIT-like_sf"/>
</dbReference>
<dbReference type="PANTHER" id="PTHR42763:SF2">
    <property type="entry name" value="ADP-GLUCOSE PHOSPHORYLASE"/>
    <property type="match status" value="1"/>
</dbReference>
<evidence type="ECO:0000313" key="5">
    <source>
        <dbReference type="EMBL" id="CEI73518.1"/>
    </source>
</evidence>
<keyword evidence="2" id="KW-0479">Metal-binding</keyword>
<dbReference type="GO" id="GO:0008108">
    <property type="term" value="F:UDP-glucose:hexose-1-phosphate uridylyltransferase activity"/>
    <property type="evidence" value="ECO:0007669"/>
    <property type="project" value="UniProtKB-EC"/>
</dbReference>
<keyword evidence="5" id="KW-0548">Nucleotidyltransferase</keyword>
<dbReference type="Pfam" id="PF16268">
    <property type="entry name" value="DUF4921"/>
    <property type="match status" value="1"/>
</dbReference>
<dbReference type="SUPFAM" id="SSF54197">
    <property type="entry name" value="HIT-like"/>
    <property type="match status" value="2"/>
</dbReference>
<dbReference type="InterPro" id="IPR053177">
    <property type="entry name" value="ADP-glucose_phosphorylase"/>
</dbReference>
<dbReference type="InterPro" id="IPR001937">
    <property type="entry name" value="GalP_UDPtransf1"/>
</dbReference>
<keyword evidence="3" id="KW-0408">Iron</keyword>
<protein>
    <submittedName>
        <fullName evidence="5">Galactose-1-phosphate uridylyltransferase</fullName>
        <ecNumber evidence="5">2.7.7.12</ecNumber>
    </submittedName>
</protein>
<keyword evidence="5" id="KW-0808">Transferase</keyword>